<dbReference type="Proteomes" id="UP000008370">
    <property type="component" value="Unassembled WGS sequence"/>
</dbReference>
<reference evidence="1 2" key="1">
    <citation type="journal article" date="2012" name="BMC Genomics">
        <title>Comparative genomics of the white-rot fungi, Phanerochaete carnosa and P. chrysosporium, to elucidate the genetic basis of the distinct wood types they colonize.</title>
        <authorList>
            <person name="Suzuki H."/>
            <person name="MacDonald J."/>
            <person name="Syed K."/>
            <person name="Salamov A."/>
            <person name="Hori C."/>
            <person name="Aerts A."/>
            <person name="Henrissat B."/>
            <person name="Wiebenga A."/>
            <person name="vanKuyk P.A."/>
            <person name="Barry K."/>
            <person name="Lindquist E."/>
            <person name="LaButti K."/>
            <person name="Lapidus A."/>
            <person name="Lucas S."/>
            <person name="Coutinho P."/>
            <person name="Gong Y."/>
            <person name="Samejima M."/>
            <person name="Mahadevan R."/>
            <person name="Abou-Zaid M."/>
            <person name="de Vries R.P."/>
            <person name="Igarashi K."/>
            <person name="Yadav J.S."/>
            <person name="Grigoriev I.V."/>
            <person name="Master E.R."/>
        </authorList>
    </citation>
    <scope>NUCLEOTIDE SEQUENCE [LARGE SCALE GENOMIC DNA]</scope>
    <source>
        <strain evidence="1 2">HHB-10118-sp</strain>
    </source>
</reference>
<protein>
    <submittedName>
        <fullName evidence="1">Uncharacterized protein</fullName>
    </submittedName>
</protein>
<accession>K5VR40</accession>
<keyword evidence="2" id="KW-1185">Reference proteome</keyword>
<dbReference type="EMBL" id="JH930473">
    <property type="protein sequence ID" value="EKM53928.1"/>
    <property type="molecule type" value="Genomic_DNA"/>
</dbReference>
<evidence type="ECO:0000313" key="1">
    <source>
        <dbReference type="EMBL" id="EKM53928.1"/>
    </source>
</evidence>
<evidence type="ECO:0000313" key="2">
    <source>
        <dbReference type="Proteomes" id="UP000008370"/>
    </source>
</evidence>
<proteinExistence type="predicted"/>
<dbReference type="HOGENOM" id="CLU_1175786_0_0_1"/>
<dbReference type="KEGG" id="pco:PHACADRAFT_162310"/>
<gene>
    <name evidence="1" type="ORF">PHACADRAFT_162310</name>
</gene>
<dbReference type="GeneID" id="18909216"/>
<organism evidence="1 2">
    <name type="scientific">Phanerochaete carnosa (strain HHB-10118-sp)</name>
    <name type="common">White-rot fungus</name>
    <name type="synonym">Peniophora carnosa</name>
    <dbReference type="NCBI Taxonomy" id="650164"/>
    <lineage>
        <taxon>Eukaryota</taxon>
        <taxon>Fungi</taxon>
        <taxon>Dikarya</taxon>
        <taxon>Basidiomycota</taxon>
        <taxon>Agaricomycotina</taxon>
        <taxon>Agaricomycetes</taxon>
        <taxon>Polyporales</taxon>
        <taxon>Phanerochaetaceae</taxon>
        <taxon>Phanerochaete</taxon>
    </lineage>
</organism>
<sequence length="191" mass="21529">MYQTQVPVEGARPVSHLQHLAAQCQAKWLRCRVDSLHVFSRLPLRTVQFLMIERGVYGSEPSGRVDMTRTPSQHLPTTLHMRDGNSAVLYPRMRHLKLDRVAFLAVSPADSTEVEEETEESWQHGRWYEAFVAALRARVNLAKPGMKLIITGTDAITGPRAEASGIVRVELENYVDDVIDPGRPRRTSENG</sequence>
<dbReference type="InParanoid" id="K5VR40"/>
<dbReference type="RefSeq" id="XP_007396638.1">
    <property type="nucleotide sequence ID" value="XM_007396576.1"/>
</dbReference>
<dbReference type="AlphaFoldDB" id="K5VR40"/>
<name>K5VR40_PHACS</name>